<dbReference type="GO" id="GO:0005813">
    <property type="term" value="C:centrosome"/>
    <property type="evidence" value="ECO:0007669"/>
    <property type="project" value="InterPro"/>
</dbReference>
<keyword evidence="1" id="KW-0175">Coiled coil</keyword>
<dbReference type="GO" id="GO:0034453">
    <property type="term" value="P:microtubule anchoring"/>
    <property type="evidence" value="ECO:0007669"/>
    <property type="project" value="InterPro"/>
</dbReference>
<comment type="caution">
    <text evidence="3">The sequence shown here is derived from an EMBL/GenBank/DDBJ whole genome shotgun (WGS) entry which is preliminary data.</text>
</comment>
<feature type="coiled-coil region" evidence="1">
    <location>
        <begin position="210"/>
        <end position="241"/>
    </location>
</feature>
<organism evidence="3 4">
    <name type="scientific">Hymenochirus boettgeri</name>
    <name type="common">Congo dwarf clawed frog</name>
    <dbReference type="NCBI Taxonomy" id="247094"/>
    <lineage>
        <taxon>Eukaryota</taxon>
        <taxon>Metazoa</taxon>
        <taxon>Chordata</taxon>
        <taxon>Craniata</taxon>
        <taxon>Vertebrata</taxon>
        <taxon>Euteleostomi</taxon>
        <taxon>Amphibia</taxon>
        <taxon>Batrachia</taxon>
        <taxon>Anura</taxon>
        <taxon>Pipoidea</taxon>
        <taxon>Pipidae</taxon>
        <taxon>Pipinae</taxon>
        <taxon>Hymenochirus</taxon>
    </lineage>
</organism>
<accession>A0A8T2JW66</accession>
<proteinExistence type="predicted"/>
<name>A0A8T2JW66_9PIPI</name>
<evidence type="ECO:0000256" key="2">
    <source>
        <dbReference type="SAM" id="MobiDB-lite"/>
    </source>
</evidence>
<evidence type="ECO:0000313" key="4">
    <source>
        <dbReference type="Proteomes" id="UP000812440"/>
    </source>
</evidence>
<dbReference type="PANTHER" id="PTHR13958:SF3">
    <property type="entry name" value="CAP-GLY DOMAIN-CONTAINING PROTEIN-RELATED"/>
    <property type="match status" value="1"/>
</dbReference>
<feature type="compositionally biased region" description="Polar residues" evidence="2">
    <location>
        <begin position="50"/>
        <end position="61"/>
    </location>
</feature>
<sequence length="436" mass="49829">FCSVYKEPNVIPWNKVSGMKKQVKDDKRKQVPSVKGSRRPLMAQCSVSRKLSFNSQSSSRNGIHGPREPYGASAWREGQKIVRKILGPAPKTQYVSRGEEIMDQNLGNYKNVIQSMGTETRLRKNESPEEGLLDPKRGKVEIPHRGVPWSSNAVKRTKSFSPKKENNVTRKHLDKENVKQEEEFFRTGNKISGYSVEEVRNFMSKKNMERKSKEREQKRFLQEAEQLKQKCLQEVFRKQKEAHPLKKPRTNIATRIKDPLWKPEVQAESPDLLSEAKGRNMTQKQTKESVYGHSSKPLRVQDLDTPEIPPLQPYSGFHSASPERSSEPRQYREGQERLQALCTIAEELGRRVELEASRLGTGIFTQATNSKDTAKGLPRSMEGSPESGVARRLSANQEGSQYSCKWGSAEVEHCPPRTRHPIHQQECPSNEPFKKR</sequence>
<feature type="region of interest" description="Disordered" evidence="2">
    <location>
        <begin position="119"/>
        <end position="146"/>
    </location>
</feature>
<reference evidence="3" key="1">
    <citation type="thesis" date="2020" institute="ProQuest LLC" country="789 East Eisenhower Parkway, Ann Arbor, MI, USA">
        <title>Comparative Genomics and Chromosome Evolution.</title>
        <authorList>
            <person name="Mudd A.B."/>
        </authorList>
    </citation>
    <scope>NUCLEOTIDE SEQUENCE</scope>
    <source>
        <strain evidence="3">Female2</strain>
        <tissue evidence="3">Blood</tissue>
    </source>
</reference>
<gene>
    <name evidence="3" type="ORF">GDO86_014854</name>
</gene>
<dbReference type="GO" id="GO:0008017">
    <property type="term" value="F:microtubule binding"/>
    <property type="evidence" value="ECO:0007669"/>
    <property type="project" value="InterPro"/>
</dbReference>
<feature type="compositionally biased region" description="Basic and acidic residues" evidence="2">
    <location>
        <begin position="120"/>
        <end position="144"/>
    </location>
</feature>
<dbReference type="PANTHER" id="PTHR13958">
    <property type="entry name" value="CENTROSOME-ASSOCIATED PROTEIN 350"/>
    <property type="match status" value="1"/>
</dbReference>
<feature type="compositionally biased region" description="Polar residues" evidence="2">
    <location>
        <begin position="394"/>
        <end position="403"/>
    </location>
</feature>
<feature type="region of interest" description="Disordered" evidence="2">
    <location>
        <begin position="367"/>
        <end position="436"/>
    </location>
</feature>
<dbReference type="Proteomes" id="UP000812440">
    <property type="component" value="Chromosome 8_10"/>
</dbReference>
<dbReference type="InterPro" id="IPR028750">
    <property type="entry name" value="CEP350/CC187"/>
</dbReference>
<feature type="region of interest" description="Disordered" evidence="2">
    <location>
        <begin position="256"/>
        <end position="334"/>
    </location>
</feature>
<feature type="non-terminal residue" evidence="3">
    <location>
        <position position="436"/>
    </location>
</feature>
<dbReference type="AlphaFoldDB" id="A0A8T2JW66"/>
<evidence type="ECO:0000256" key="1">
    <source>
        <dbReference type="SAM" id="Coils"/>
    </source>
</evidence>
<dbReference type="EMBL" id="JAACNH010000003">
    <property type="protein sequence ID" value="KAG8447507.1"/>
    <property type="molecule type" value="Genomic_DNA"/>
</dbReference>
<protein>
    <submittedName>
        <fullName evidence="3">Uncharacterized protein</fullName>
    </submittedName>
</protein>
<evidence type="ECO:0000313" key="3">
    <source>
        <dbReference type="EMBL" id="KAG8447507.1"/>
    </source>
</evidence>
<feature type="region of interest" description="Disordered" evidence="2">
    <location>
        <begin position="50"/>
        <end position="71"/>
    </location>
</feature>
<dbReference type="OrthoDB" id="9909164at2759"/>
<keyword evidence="4" id="KW-1185">Reference proteome</keyword>
<feature type="compositionally biased region" description="Basic and acidic residues" evidence="2">
    <location>
        <begin position="324"/>
        <end position="334"/>
    </location>
</feature>